<keyword evidence="4" id="KW-1185">Reference proteome</keyword>
<reference evidence="3 4" key="1">
    <citation type="submission" date="2024-09" db="EMBL/GenBank/DDBJ databases">
        <authorList>
            <person name="Sun Q."/>
            <person name="Mori K."/>
        </authorList>
    </citation>
    <scope>NUCLEOTIDE SEQUENCE [LARGE SCALE GENOMIC DNA]</scope>
    <source>
        <strain evidence="3 4">ATCC 51285</strain>
    </source>
</reference>
<evidence type="ECO:0000259" key="2">
    <source>
        <dbReference type="PROSITE" id="PS51724"/>
    </source>
</evidence>
<dbReference type="Gene3D" id="3.30.70.1070">
    <property type="entry name" value="Sporulation related repeat"/>
    <property type="match status" value="1"/>
</dbReference>
<feature type="compositionally biased region" description="Low complexity" evidence="1">
    <location>
        <begin position="384"/>
        <end position="408"/>
    </location>
</feature>
<dbReference type="InterPro" id="IPR052026">
    <property type="entry name" value="ExeA_AAA_ATPase_DNA-bind"/>
</dbReference>
<name>A0ABV5ZAY1_9GAMM</name>
<dbReference type="Pfam" id="PF13401">
    <property type="entry name" value="AAA_22"/>
    <property type="match status" value="1"/>
</dbReference>
<dbReference type="Gene3D" id="3.40.50.300">
    <property type="entry name" value="P-loop containing nucleotide triphosphate hydrolases"/>
    <property type="match status" value="1"/>
</dbReference>
<dbReference type="PANTHER" id="PTHR35894:SF1">
    <property type="entry name" value="PHOSPHORIBULOKINASE _ URIDINE KINASE FAMILY"/>
    <property type="match status" value="1"/>
</dbReference>
<organism evidence="3 4">
    <name type="scientific">Balneatrix alpica</name>
    <dbReference type="NCBI Taxonomy" id="75684"/>
    <lineage>
        <taxon>Bacteria</taxon>
        <taxon>Pseudomonadati</taxon>
        <taxon>Pseudomonadota</taxon>
        <taxon>Gammaproteobacteria</taxon>
        <taxon>Oceanospirillales</taxon>
        <taxon>Balneatrichaceae</taxon>
        <taxon>Balneatrix</taxon>
    </lineage>
</organism>
<proteinExistence type="predicted"/>
<dbReference type="InterPro" id="IPR049945">
    <property type="entry name" value="AAA_22"/>
</dbReference>
<feature type="domain" description="SPOR" evidence="2">
    <location>
        <begin position="444"/>
        <end position="522"/>
    </location>
</feature>
<dbReference type="InterPro" id="IPR007730">
    <property type="entry name" value="SPOR-like_dom"/>
</dbReference>
<dbReference type="RefSeq" id="WP_027311864.1">
    <property type="nucleotide sequence ID" value="NZ_JBHLZN010000002.1"/>
</dbReference>
<dbReference type="SUPFAM" id="SSF52540">
    <property type="entry name" value="P-loop containing nucleoside triphosphate hydrolases"/>
    <property type="match status" value="1"/>
</dbReference>
<accession>A0ABV5ZAY1</accession>
<protein>
    <submittedName>
        <fullName evidence="3">AAA family ATPase</fullName>
    </submittedName>
</protein>
<comment type="caution">
    <text evidence="3">The sequence shown here is derived from an EMBL/GenBank/DDBJ whole genome shotgun (WGS) entry which is preliminary data.</text>
</comment>
<dbReference type="Proteomes" id="UP001589628">
    <property type="component" value="Unassembled WGS sequence"/>
</dbReference>
<dbReference type="PROSITE" id="PS51724">
    <property type="entry name" value="SPOR"/>
    <property type="match status" value="1"/>
</dbReference>
<dbReference type="PANTHER" id="PTHR35894">
    <property type="entry name" value="GENERAL SECRETION PATHWAY PROTEIN A-RELATED"/>
    <property type="match status" value="1"/>
</dbReference>
<evidence type="ECO:0000256" key="1">
    <source>
        <dbReference type="SAM" id="MobiDB-lite"/>
    </source>
</evidence>
<feature type="region of interest" description="Disordered" evidence="1">
    <location>
        <begin position="357"/>
        <end position="417"/>
    </location>
</feature>
<sequence length="534" mass="57908">MGHQTDVLHRYGLRRNPFGDDFPPEDAFLTEQRHQLLDKLNHLSRYSQFVLVVSGEHGMGKSTFLSQILPASDPVVRPAVLRLQHETGPAQLVASLLQAARIEVEGEPDFEGQVQAIQQHAQMLRDLNRMMLILIDDAELLSDAALDVLFTRVMQTPDASASPHIILFGQPDLLQRLASPRLQTVLSGRSHHAALAALNLDETEAYIRHRMGLAGMRGELPFSAEHYQRIHQVSRGIPAQINRVAQQLLFEQPVQTTGLRMQLPWMHIAAGSVLAATIVLALLLNDGSSEADAVPSAGPVTKQLEIKLPESVVQQQQQAAVAAGAVAAGAVAPLPEQRVLTLSERLAIQEAKLGVAPEPGLTEPLPEPVGEDVSPISEAPPVAPLAQPAPVASAQPATPVQAEPTKPAAKPEAKVESKVPVVERSSVAVSGNSHPLKREAMVMGWRGNGYTLQMLGARSAQNAIDFIKANGSLSDFAFFETTYKGQPWFVVVYGEYASRESAQAAVSRLPAALQQQKPWPRSIKGVQDEIRNKR</sequence>
<dbReference type="Pfam" id="PF05036">
    <property type="entry name" value="SPOR"/>
    <property type="match status" value="1"/>
</dbReference>
<dbReference type="InterPro" id="IPR027417">
    <property type="entry name" value="P-loop_NTPase"/>
</dbReference>
<evidence type="ECO:0000313" key="3">
    <source>
        <dbReference type="EMBL" id="MFB9886412.1"/>
    </source>
</evidence>
<gene>
    <name evidence="3" type="ORF">ACFFLH_08325</name>
</gene>
<evidence type="ECO:0000313" key="4">
    <source>
        <dbReference type="Proteomes" id="UP001589628"/>
    </source>
</evidence>
<dbReference type="EMBL" id="JBHLZN010000002">
    <property type="protein sequence ID" value="MFB9886412.1"/>
    <property type="molecule type" value="Genomic_DNA"/>
</dbReference>
<dbReference type="InterPro" id="IPR036680">
    <property type="entry name" value="SPOR-like_sf"/>
</dbReference>